<dbReference type="Proteomes" id="UP000559027">
    <property type="component" value="Unassembled WGS sequence"/>
</dbReference>
<dbReference type="PANTHER" id="PTHR15840:SF10">
    <property type="entry name" value="EKC_KEOPS COMPLEX SUBUNIT TPRKB"/>
    <property type="match status" value="1"/>
</dbReference>
<dbReference type="InterPro" id="IPR013926">
    <property type="entry name" value="CGI121/TPRKB"/>
</dbReference>
<reference evidence="9 10" key="1">
    <citation type="journal article" date="2020" name="ISME J.">
        <title>Uncovering the hidden diversity of litter-decomposition mechanisms in mushroom-forming fungi.</title>
        <authorList>
            <person name="Floudas D."/>
            <person name="Bentzer J."/>
            <person name="Ahren D."/>
            <person name="Johansson T."/>
            <person name="Persson P."/>
            <person name="Tunlid A."/>
        </authorList>
    </citation>
    <scope>NUCLEOTIDE SEQUENCE [LARGE SCALE GENOMIC DNA]</scope>
    <source>
        <strain evidence="9 10">CBS 146.42</strain>
    </source>
</reference>
<comment type="subcellular location">
    <subcellularLocation>
        <location evidence="1">Nucleus</location>
    </subcellularLocation>
</comment>
<evidence type="ECO:0000256" key="5">
    <source>
        <dbReference type="ARBA" id="ARBA00022694"/>
    </source>
</evidence>
<dbReference type="GO" id="GO:0005634">
    <property type="term" value="C:nucleus"/>
    <property type="evidence" value="ECO:0007669"/>
    <property type="project" value="UniProtKB-SubCell"/>
</dbReference>
<proteinExistence type="inferred from homology"/>
<dbReference type="GO" id="GO:0000408">
    <property type="term" value="C:EKC/KEOPS complex"/>
    <property type="evidence" value="ECO:0007669"/>
    <property type="project" value="TreeGrafter"/>
</dbReference>
<dbReference type="Pfam" id="PF08617">
    <property type="entry name" value="CGI-121"/>
    <property type="match status" value="1"/>
</dbReference>
<keyword evidence="6 8" id="KW-0539">Nucleus</keyword>
<protein>
    <recommendedName>
        <fullName evidence="4">EKC/KEOPS complex subunit CGI121</fullName>
    </recommendedName>
    <alternativeName>
        <fullName evidence="3">EKC/KEOPS complex subunit cgi121</fullName>
    </alternativeName>
</protein>
<evidence type="ECO:0000256" key="1">
    <source>
        <dbReference type="ARBA" id="ARBA00004123"/>
    </source>
</evidence>
<comment type="function">
    <text evidence="7">Component of the EKC/KEOPS complex that is required for the formation of a threonylcarbamoyl group on adenosine at position 37 (t(6)A37) in tRNAs that read codons beginning with adenine. The complex is probably involved in the transfer of the threonylcarbamoyl moiety of threonylcarbamoyl-AMP (TC-AMP) to the N6 group of A37. CGI121 acts as an allosteric effector that regulates the t(6)A activity of the complex. The EKC/KEOPS complex also promotes both telomere uncapping and telomere elongation. The complex is required for efficient recruitment of transcriptional coactivators. CGI121 is not required for tRNA modification.</text>
</comment>
<dbReference type="NCBIfam" id="NF011465">
    <property type="entry name" value="PRK14886.1-1"/>
    <property type="match status" value="1"/>
</dbReference>
<dbReference type="InterPro" id="IPR036504">
    <property type="entry name" value="CGI121/TPRKB_sf"/>
</dbReference>
<comment type="similarity">
    <text evidence="2 8">Belongs to the CGI121/TPRKB family.</text>
</comment>
<keyword evidence="5" id="KW-0819">tRNA processing</keyword>
<dbReference type="SUPFAM" id="SSF143870">
    <property type="entry name" value="PF0523-like"/>
    <property type="match status" value="1"/>
</dbReference>
<accession>A0A8H5LNF4</accession>
<name>A0A8H5LNF4_9AGAR</name>
<gene>
    <name evidence="9" type="ORF">D9756_000989</name>
</gene>
<evidence type="ECO:0000313" key="9">
    <source>
        <dbReference type="EMBL" id="KAF5364055.1"/>
    </source>
</evidence>
<dbReference type="GO" id="GO:0005829">
    <property type="term" value="C:cytosol"/>
    <property type="evidence" value="ECO:0007669"/>
    <property type="project" value="TreeGrafter"/>
</dbReference>
<dbReference type="PANTHER" id="PTHR15840">
    <property type="entry name" value="CGI-121 FAMILY MEMBER"/>
    <property type="match status" value="1"/>
</dbReference>
<evidence type="ECO:0000256" key="3">
    <source>
        <dbReference type="ARBA" id="ARBA00015316"/>
    </source>
</evidence>
<dbReference type="OrthoDB" id="329139at2759"/>
<evidence type="ECO:0000256" key="6">
    <source>
        <dbReference type="ARBA" id="ARBA00023242"/>
    </source>
</evidence>
<keyword evidence="10" id="KW-1185">Reference proteome</keyword>
<evidence type="ECO:0000313" key="10">
    <source>
        <dbReference type="Proteomes" id="UP000559027"/>
    </source>
</evidence>
<dbReference type="EMBL" id="JAACJO010000001">
    <property type="protein sequence ID" value="KAF5364055.1"/>
    <property type="molecule type" value="Genomic_DNA"/>
</dbReference>
<dbReference type="Gene3D" id="3.30.2380.10">
    <property type="entry name" value="CGI121/TPRKB"/>
    <property type="match status" value="1"/>
</dbReference>
<evidence type="ECO:0000256" key="4">
    <source>
        <dbReference type="ARBA" id="ARBA00016009"/>
    </source>
</evidence>
<sequence>MDLFFFPHLAPDRATTHVALFRNVKNAADLRKRIINAATMEGEAGEIAREDVNFAFIDARLITSRLHLQTAVYQSILAEAQNGLRTRTIHSEVLWNLNPTNNITEAIRRYGVSDATTSLLVVRIDGGTTPPIEMESKVKKVVDGGLVPLSQLQEVTDWSTIKKYHKLTNELSIKAVQEDPATQFAIIDNIVTSTVATKSVMA</sequence>
<dbReference type="GO" id="GO:0002949">
    <property type="term" value="P:tRNA threonylcarbamoyladenosine modification"/>
    <property type="evidence" value="ECO:0007669"/>
    <property type="project" value="TreeGrafter"/>
</dbReference>
<evidence type="ECO:0000256" key="2">
    <source>
        <dbReference type="ARBA" id="ARBA00005546"/>
    </source>
</evidence>
<organism evidence="9 10">
    <name type="scientific">Leucocoprinus leucothites</name>
    <dbReference type="NCBI Taxonomy" id="201217"/>
    <lineage>
        <taxon>Eukaryota</taxon>
        <taxon>Fungi</taxon>
        <taxon>Dikarya</taxon>
        <taxon>Basidiomycota</taxon>
        <taxon>Agaricomycotina</taxon>
        <taxon>Agaricomycetes</taxon>
        <taxon>Agaricomycetidae</taxon>
        <taxon>Agaricales</taxon>
        <taxon>Agaricineae</taxon>
        <taxon>Agaricaceae</taxon>
        <taxon>Leucocoprinus</taxon>
    </lineage>
</organism>
<dbReference type="AlphaFoldDB" id="A0A8H5LNF4"/>
<evidence type="ECO:0000256" key="7">
    <source>
        <dbReference type="ARBA" id="ARBA00025043"/>
    </source>
</evidence>
<comment type="caution">
    <text evidence="9">The sequence shown here is derived from an EMBL/GenBank/DDBJ whole genome shotgun (WGS) entry which is preliminary data.</text>
</comment>
<evidence type="ECO:0000256" key="8">
    <source>
        <dbReference type="RuleBase" id="RU004398"/>
    </source>
</evidence>